<comment type="caution">
    <text evidence="3">The sequence shown here is derived from an EMBL/GenBank/DDBJ whole genome shotgun (WGS) entry which is preliminary data.</text>
</comment>
<feature type="compositionally biased region" description="Basic and acidic residues" evidence="1">
    <location>
        <begin position="101"/>
        <end position="117"/>
    </location>
</feature>
<accession>A0AAD8YIL0</accession>
<feature type="region of interest" description="Disordered" evidence="1">
    <location>
        <begin position="88"/>
        <end position="137"/>
    </location>
</feature>
<keyword evidence="2" id="KW-1133">Transmembrane helix</keyword>
<feature type="compositionally biased region" description="Polar residues" evidence="1">
    <location>
        <begin position="118"/>
        <end position="136"/>
    </location>
</feature>
<feature type="region of interest" description="Disordered" evidence="1">
    <location>
        <begin position="266"/>
        <end position="290"/>
    </location>
</feature>
<sequence>MYYSRGGKRPVLPRSIPKRSDTLLHPTIYLFSERQSASGSNYDLFHKLRARSPRVVRSLFIKGSCAFIACLATITMVSLRIGRMRAPSSVFKRKSSKKSLRGKENDPTSKRNIEDSISHSSDQSTTDESMGSSDGNNIDKPIVVHLFGSTDSGGNKFTYKPANRRPSLRKSSSNGSFKISDSVREAIQKRTSSVYRRRSSIRGQGVTFLDEVLGLTPRHIVTQTYYRPRTSIEERKTMYYSSKDILLFERELLCEKVEAEIKAIERQKKKEQDGDVSIEDEDSDNEPLDLEQVQKLVQKVRNRLNLEQYTKEDAML</sequence>
<feature type="region of interest" description="Disordered" evidence="1">
    <location>
        <begin position="155"/>
        <end position="176"/>
    </location>
</feature>
<keyword evidence="4" id="KW-1185">Reference proteome</keyword>
<feature type="transmembrane region" description="Helical" evidence="2">
    <location>
        <begin position="59"/>
        <end position="79"/>
    </location>
</feature>
<feature type="compositionally biased region" description="Acidic residues" evidence="1">
    <location>
        <begin position="274"/>
        <end position="289"/>
    </location>
</feature>
<proteinExistence type="predicted"/>
<keyword evidence="2" id="KW-0812">Transmembrane</keyword>
<reference evidence="3" key="1">
    <citation type="submission" date="2023-06" db="EMBL/GenBank/DDBJ databases">
        <title>Survivors Of The Sea: Transcriptome response of Skeletonema marinoi to long-term dormancy.</title>
        <authorList>
            <person name="Pinder M.I.M."/>
            <person name="Kourtchenko O."/>
            <person name="Robertson E.K."/>
            <person name="Larsson T."/>
            <person name="Maumus F."/>
            <person name="Osuna-Cruz C.M."/>
            <person name="Vancaester E."/>
            <person name="Stenow R."/>
            <person name="Vandepoele K."/>
            <person name="Ploug H."/>
            <person name="Bruchert V."/>
            <person name="Godhe A."/>
            <person name="Topel M."/>
        </authorList>
    </citation>
    <scope>NUCLEOTIDE SEQUENCE</scope>
    <source>
        <strain evidence="3">R05AC</strain>
    </source>
</reference>
<dbReference type="EMBL" id="JATAAI010000005">
    <property type="protein sequence ID" value="KAK1745861.1"/>
    <property type="molecule type" value="Genomic_DNA"/>
</dbReference>
<evidence type="ECO:0000313" key="3">
    <source>
        <dbReference type="EMBL" id="KAK1745861.1"/>
    </source>
</evidence>
<keyword evidence="2" id="KW-0472">Membrane</keyword>
<protein>
    <submittedName>
        <fullName evidence="3">Uncharacterized protein</fullName>
    </submittedName>
</protein>
<gene>
    <name evidence="3" type="ORF">QTG54_003785</name>
</gene>
<evidence type="ECO:0000256" key="2">
    <source>
        <dbReference type="SAM" id="Phobius"/>
    </source>
</evidence>
<organism evidence="3 4">
    <name type="scientific">Skeletonema marinoi</name>
    <dbReference type="NCBI Taxonomy" id="267567"/>
    <lineage>
        <taxon>Eukaryota</taxon>
        <taxon>Sar</taxon>
        <taxon>Stramenopiles</taxon>
        <taxon>Ochrophyta</taxon>
        <taxon>Bacillariophyta</taxon>
        <taxon>Coscinodiscophyceae</taxon>
        <taxon>Thalassiosirophycidae</taxon>
        <taxon>Thalassiosirales</taxon>
        <taxon>Skeletonemataceae</taxon>
        <taxon>Skeletonema</taxon>
        <taxon>Skeletonema marinoi-dohrnii complex</taxon>
    </lineage>
</organism>
<feature type="compositionally biased region" description="Basic residues" evidence="1">
    <location>
        <begin position="91"/>
        <end position="100"/>
    </location>
</feature>
<evidence type="ECO:0000256" key="1">
    <source>
        <dbReference type="SAM" id="MobiDB-lite"/>
    </source>
</evidence>
<dbReference type="AlphaFoldDB" id="A0AAD8YIL0"/>
<dbReference type="Proteomes" id="UP001224775">
    <property type="component" value="Unassembled WGS sequence"/>
</dbReference>
<evidence type="ECO:0000313" key="4">
    <source>
        <dbReference type="Proteomes" id="UP001224775"/>
    </source>
</evidence>
<name>A0AAD8YIL0_9STRA</name>